<evidence type="ECO:0000313" key="2">
    <source>
        <dbReference type="EMBL" id="RVW33120.1"/>
    </source>
</evidence>
<protein>
    <submittedName>
        <fullName evidence="2">Serine/threonine-protein phosphatase 7 long form-like</fullName>
    </submittedName>
</protein>
<dbReference type="PANTHER" id="PTHR46033:SF8">
    <property type="entry name" value="PROTEIN MAINTENANCE OF MERISTEMS-LIKE"/>
    <property type="match status" value="1"/>
</dbReference>
<accession>A0A438DCD5</accession>
<dbReference type="PANTHER" id="PTHR46033">
    <property type="entry name" value="PROTEIN MAIN-LIKE 2"/>
    <property type="match status" value="1"/>
</dbReference>
<name>A0A438DCD5_VITVI</name>
<feature type="compositionally biased region" description="Gly residues" evidence="1">
    <location>
        <begin position="515"/>
        <end position="527"/>
    </location>
</feature>
<sequence>MTVENYVDILPRNDDDNVELFDEDDGNEDIIDMEDNENIENDASLLGGGEHDVPSPIFRELNWDVINSMVDKDLTARAGLWNESNELFKGVKSRKEKAYVSFLLVMQEYKQPLKVLMLDGTRLMHTIDIVLGMWLDMKKWTLAHDEGHQYGWMTTNIVECINGVLKGARMLPITALEVHRSSLIWEGNDPGKLHCRRREASFYRNSVLDAHIIPYLQQSGFYGVARLGLPINGVAISSNTCLDWREVCATLFGVVLEDRDISEQRLRLSWLTGHFSSLAPDVDVEFVRCYAKAFILQLIGGPLILLQLWDRFPFITPMRLHSALHDGILPQPPLGMRWRDEFYITSTPMHLLPQYRLYGSHILMMSYLNFQITFGLLQHIPEQCDTELGLHKYDLRGRHDLDWTSIHHHYIQRWEAKYDHLARAEATSTSYGHSHPYMVWYCSITRLFLTPCGSSWEIVAIHEVDRLLIPLNVVDTERQSSDEELVMRDGGVRTRGGGVRTRGGGVQTRGDGVRARGGGVRTKGGGHPFRDDVAIQMQYFPTPLVKQKGEDQVQDQGRGRGRGNEATLDGPSDQSELERCHQRPQRRRKPPSCGTH</sequence>
<dbReference type="AlphaFoldDB" id="A0A438DCD5"/>
<reference evidence="2 3" key="1">
    <citation type="journal article" date="2018" name="PLoS Genet.">
        <title>Population sequencing reveals clonal diversity and ancestral inbreeding in the grapevine cultivar Chardonnay.</title>
        <authorList>
            <person name="Roach M.J."/>
            <person name="Johnson D.L."/>
            <person name="Bohlmann J."/>
            <person name="van Vuuren H.J."/>
            <person name="Jones S.J."/>
            <person name="Pretorius I.S."/>
            <person name="Schmidt S.A."/>
            <person name="Borneman A.R."/>
        </authorList>
    </citation>
    <scope>NUCLEOTIDE SEQUENCE [LARGE SCALE GENOMIC DNA]</scope>
    <source>
        <strain evidence="3">cv. Chardonnay</strain>
        <tissue evidence="2">Leaf</tissue>
    </source>
</reference>
<organism evidence="2 3">
    <name type="scientific">Vitis vinifera</name>
    <name type="common">Grape</name>
    <dbReference type="NCBI Taxonomy" id="29760"/>
    <lineage>
        <taxon>Eukaryota</taxon>
        <taxon>Viridiplantae</taxon>
        <taxon>Streptophyta</taxon>
        <taxon>Embryophyta</taxon>
        <taxon>Tracheophyta</taxon>
        <taxon>Spermatophyta</taxon>
        <taxon>Magnoliopsida</taxon>
        <taxon>eudicotyledons</taxon>
        <taxon>Gunneridae</taxon>
        <taxon>Pentapetalae</taxon>
        <taxon>rosids</taxon>
        <taxon>Vitales</taxon>
        <taxon>Vitaceae</taxon>
        <taxon>Viteae</taxon>
        <taxon>Vitis</taxon>
    </lineage>
</organism>
<comment type="caution">
    <text evidence="2">The sequence shown here is derived from an EMBL/GenBank/DDBJ whole genome shotgun (WGS) entry which is preliminary data.</text>
</comment>
<dbReference type="Proteomes" id="UP000288805">
    <property type="component" value="Unassembled WGS sequence"/>
</dbReference>
<proteinExistence type="predicted"/>
<dbReference type="EMBL" id="QGNW01001691">
    <property type="protein sequence ID" value="RVW33120.1"/>
    <property type="molecule type" value="Genomic_DNA"/>
</dbReference>
<feature type="region of interest" description="Disordered" evidence="1">
    <location>
        <begin position="491"/>
        <end position="596"/>
    </location>
</feature>
<evidence type="ECO:0000256" key="1">
    <source>
        <dbReference type="SAM" id="MobiDB-lite"/>
    </source>
</evidence>
<dbReference type="GO" id="GO:0010073">
    <property type="term" value="P:meristem maintenance"/>
    <property type="evidence" value="ECO:0007669"/>
    <property type="project" value="InterPro"/>
</dbReference>
<evidence type="ECO:0000313" key="3">
    <source>
        <dbReference type="Proteomes" id="UP000288805"/>
    </source>
</evidence>
<feature type="compositionally biased region" description="Gly residues" evidence="1">
    <location>
        <begin position="493"/>
        <end position="507"/>
    </location>
</feature>
<gene>
    <name evidence="2" type="primary">MAIL3_117</name>
    <name evidence="2" type="ORF">CK203_111162</name>
</gene>
<dbReference type="InterPro" id="IPR044824">
    <property type="entry name" value="MAIN-like"/>
</dbReference>